<sequence length="240" mass="27963">MAKLPFKTWTQTDADKLKKLVKDFNKKRREFESPVTPQPPKITYGELKKTISSRAEYNRVMGVYGRYLKPGAERPYKNNYGLRITQWERKEAIYANRRINADRARALKKLNPSTIRGTMGTVEANNLAPRTDFTATYTGGRENYLKYWKSAQKQANVNYRENMNAALKQNYLKAMARELNAATNYKELRKLVNSLTVDELMEGMSADPVLGMEFVYRLDLSPNERVEYMLDKWEYLKDNG</sequence>
<organism evidence="1">
    <name type="scientific">Podoviridae sp. cty0j11</name>
    <dbReference type="NCBI Taxonomy" id="2826592"/>
    <lineage>
        <taxon>Viruses</taxon>
        <taxon>Duplodnaviria</taxon>
        <taxon>Heunggongvirae</taxon>
        <taxon>Uroviricota</taxon>
        <taxon>Caudoviricetes</taxon>
    </lineage>
</organism>
<dbReference type="EMBL" id="BK014877">
    <property type="protein sequence ID" value="DAD80007.1"/>
    <property type="molecule type" value="Genomic_DNA"/>
</dbReference>
<evidence type="ECO:0000313" key="1">
    <source>
        <dbReference type="EMBL" id="DAD80007.1"/>
    </source>
</evidence>
<accession>A0A8S5MD51</accession>
<name>A0A8S5MD51_9CAUD</name>
<protein>
    <submittedName>
        <fullName evidence="1">Uncharacterized protein</fullName>
    </submittedName>
</protein>
<reference evidence="1" key="1">
    <citation type="journal article" date="2021" name="Proc. Natl. Acad. Sci. U.S.A.">
        <title>A Catalog of Tens of Thousands of Viruses from Human Metagenomes Reveals Hidden Associations with Chronic Diseases.</title>
        <authorList>
            <person name="Tisza M.J."/>
            <person name="Buck C.B."/>
        </authorList>
    </citation>
    <scope>NUCLEOTIDE SEQUENCE</scope>
    <source>
        <strain evidence="1">Cty0j11</strain>
    </source>
</reference>
<proteinExistence type="predicted"/>